<dbReference type="InterPro" id="IPR001980">
    <property type="entry name" value="PPAT"/>
</dbReference>
<dbReference type="GO" id="GO:0004595">
    <property type="term" value="F:pantetheine-phosphate adenylyltransferase activity"/>
    <property type="evidence" value="ECO:0007669"/>
    <property type="project" value="UniProtKB-UniRule"/>
</dbReference>
<keyword evidence="7 9" id="KW-0173">Coenzyme A biosynthesis</keyword>
<evidence type="ECO:0000256" key="2">
    <source>
        <dbReference type="ARBA" id="ARBA00022679"/>
    </source>
</evidence>
<reference evidence="11 12" key="1">
    <citation type="submission" date="2019-12" db="EMBL/GenBank/DDBJ databases">
        <title>Genomic-based taxomic classification of the family Erythrobacteraceae.</title>
        <authorList>
            <person name="Xu L."/>
        </authorList>
    </citation>
    <scope>NUCLEOTIDE SEQUENCE [LARGE SCALE GENOMIC DNA]</scope>
    <source>
        <strain evidence="11 12">100921-2</strain>
    </source>
</reference>
<dbReference type="PRINTS" id="PR01020">
    <property type="entry name" value="LPSBIOSNTHSS"/>
</dbReference>
<evidence type="ECO:0000256" key="1">
    <source>
        <dbReference type="ARBA" id="ARBA00022490"/>
    </source>
</evidence>
<keyword evidence="12" id="KW-1185">Reference proteome</keyword>
<evidence type="ECO:0000256" key="5">
    <source>
        <dbReference type="ARBA" id="ARBA00022840"/>
    </source>
</evidence>
<keyword evidence="5 9" id="KW-0067">ATP-binding</keyword>
<evidence type="ECO:0000256" key="6">
    <source>
        <dbReference type="ARBA" id="ARBA00022842"/>
    </source>
</evidence>
<feature type="binding site" evidence="9">
    <location>
        <begin position="16"/>
        <end position="17"/>
    </location>
    <ligand>
        <name>ATP</name>
        <dbReference type="ChEBI" id="CHEBI:30616"/>
    </ligand>
</feature>
<dbReference type="Pfam" id="PF01467">
    <property type="entry name" value="CTP_transf_like"/>
    <property type="match status" value="1"/>
</dbReference>
<sequence length="175" mass="19198">MNRAAPAERIGIYPGTFDPITLGHADIIRRGSKLVDRLIIGVTTNPSKDPMFTPDERMAMVKREVASLGLENVEVVGFNALLMHWAEKMGASVIVRGLRAVADFEYEYQMAGMNQQLSQDIETVFLMADVSLQPIASKLVKEIALFGGEIAPFVSGPVRADVIARVDRIGRRGDL</sequence>
<protein>
    <recommendedName>
        <fullName evidence="9">Phosphopantetheine adenylyltransferase</fullName>
        <ecNumber evidence="9">2.7.7.3</ecNumber>
    </recommendedName>
    <alternativeName>
        <fullName evidence="9">Dephospho-CoA pyrophosphorylase</fullName>
    </alternativeName>
    <alternativeName>
        <fullName evidence="9">Pantetheine-phosphate adenylyltransferase</fullName>
        <shortName evidence="9">PPAT</shortName>
    </alternativeName>
</protein>
<dbReference type="NCBIfam" id="TIGR01510">
    <property type="entry name" value="coaD_prev_kdtB"/>
    <property type="match status" value="1"/>
</dbReference>
<comment type="catalytic activity">
    <reaction evidence="8 9">
        <text>(R)-4'-phosphopantetheine + ATP + H(+) = 3'-dephospho-CoA + diphosphate</text>
        <dbReference type="Rhea" id="RHEA:19801"/>
        <dbReference type="ChEBI" id="CHEBI:15378"/>
        <dbReference type="ChEBI" id="CHEBI:30616"/>
        <dbReference type="ChEBI" id="CHEBI:33019"/>
        <dbReference type="ChEBI" id="CHEBI:57328"/>
        <dbReference type="ChEBI" id="CHEBI:61723"/>
        <dbReference type="EC" id="2.7.7.3"/>
    </reaction>
</comment>
<feature type="binding site" evidence="9">
    <location>
        <position position="82"/>
    </location>
    <ligand>
        <name>substrate</name>
    </ligand>
</feature>
<dbReference type="NCBIfam" id="TIGR00125">
    <property type="entry name" value="cyt_tran_rel"/>
    <property type="match status" value="1"/>
</dbReference>
<dbReference type="EMBL" id="WTZA01000001">
    <property type="protein sequence ID" value="MXO74017.1"/>
    <property type="molecule type" value="Genomic_DNA"/>
</dbReference>
<dbReference type="SUPFAM" id="SSF52374">
    <property type="entry name" value="Nucleotidylyl transferase"/>
    <property type="match status" value="1"/>
</dbReference>
<dbReference type="RefSeq" id="WP_160609811.1">
    <property type="nucleotide sequence ID" value="NZ_WTZA01000001.1"/>
</dbReference>
<name>A0A6I4TBH5_9SPHN</name>
<dbReference type="CDD" id="cd02163">
    <property type="entry name" value="PPAT"/>
    <property type="match status" value="1"/>
</dbReference>
<feature type="domain" description="Cytidyltransferase-like" evidence="10">
    <location>
        <begin position="12"/>
        <end position="142"/>
    </location>
</feature>
<dbReference type="GO" id="GO:0015937">
    <property type="term" value="P:coenzyme A biosynthetic process"/>
    <property type="evidence" value="ECO:0007669"/>
    <property type="project" value="UniProtKB-UniRule"/>
</dbReference>
<keyword evidence="4 9" id="KW-0547">Nucleotide-binding</keyword>
<evidence type="ECO:0000259" key="10">
    <source>
        <dbReference type="Pfam" id="PF01467"/>
    </source>
</evidence>
<dbReference type="AlphaFoldDB" id="A0A6I4TBH5"/>
<comment type="cofactor">
    <cofactor evidence="9">
        <name>Mg(2+)</name>
        <dbReference type="ChEBI" id="CHEBI:18420"/>
    </cofactor>
</comment>
<organism evidence="11 12">
    <name type="scientific">Tsuneonella aeria</name>
    <dbReference type="NCBI Taxonomy" id="1837929"/>
    <lineage>
        <taxon>Bacteria</taxon>
        <taxon>Pseudomonadati</taxon>
        <taxon>Pseudomonadota</taxon>
        <taxon>Alphaproteobacteria</taxon>
        <taxon>Sphingomonadales</taxon>
        <taxon>Erythrobacteraceae</taxon>
        <taxon>Tsuneonella</taxon>
    </lineage>
</organism>
<keyword evidence="3 9" id="KW-0548">Nucleotidyltransferase</keyword>
<dbReference type="UniPathway" id="UPA00241">
    <property type="reaction ID" value="UER00355"/>
</dbReference>
<dbReference type="HAMAP" id="MF_00151">
    <property type="entry name" value="PPAT_bact"/>
    <property type="match status" value="1"/>
</dbReference>
<dbReference type="InterPro" id="IPR014729">
    <property type="entry name" value="Rossmann-like_a/b/a_fold"/>
</dbReference>
<feature type="binding site" evidence="9">
    <location>
        <position position="24"/>
    </location>
    <ligand>
        <name>ATP</name>
        <dbReference type="ChEBI" id="CHEBI:30616"/>
    </ligand>
</feature>
<feature type="binding site" evidence="9">
    <location>
        <begin position="132"/>
        <end position="138"/>
    </location>
    <ligand>
        <name>ATP</name>
        <dbReference type="ChEBI" id="CHEBI:30616"/>
    </ligand>
</feature>
<proteinExistence type="inferred from homology"/>
<evidence type="ECO:0000256" key="9">
    <source>
        <dbReference type="HAMAP-Rule" id="MF_00151"/>
    </source>
</evidence>
<comment type="subunit">
    <text evidence="9">Homohexamer.</text>
</comment>
<comment type="pathway">
    <text evidence="9">Cofactor biosynthesis; coenzyme A biosynthesis; CoA from (R)-pantothenate: step 4/5.</text>
</comment>
<feature type="binding site" evidence="9">
    <location>
        <position position="48"/>
    </location>
    <ligand>
        <name>substrate</name>
    </ligand>
</feature>
<evidence type="ECO:0000256" key="3">
    <source>
        <dbReference type="ARBA" id="ARBA00022695"/>
    </source>
</evidence>
<dbReference type="Gene3D" id="3.40.50.620">
    <property type="entry name" value="HUPs"/>
    <property type="match status" value="1"/>
</dbReference>
<accession>A0A6I4TBH5</accession>
<feature type="binding site" evidence="9">
    <location>
        <position position="96"/>
    </location>
    <ligand>
        <name>substrate</name>
    </ligand>
</feature>
<dbReference type="EC" id="2.7.7.3" evidence="9"/>
<keyword evidence="1 9" id="KW-0963">Cytoplasm</keyword>
<feature type="binding site" evidence="9">
    <location>
        <position position="16"/>
    </location>
    <ligand>
        <name>substrate</name>
    </ligand>
</feature>
<feature type="binding site" evidence="9">
    <location>
        <position position="107"/>
    </location>
    <ligand>
        <name>ATP</name>
        <dbReference type="ChEBI" id="CHEBI:30616"/>
    </ligand>
</feature>
<evidence type="ECO:0000256" key="8">
    <source>
        <dbReference type="ARBA" id="ARBA00029346"/>
    </source>
</evidence>
<dbReference type="OrthoDB" id="9806661at2"/>
<evidence type="ECO:0000313" key="12">
    <source>
        <dbReference type="Proteomes" id="UP000439522"/>
    </source>
</evidence>
<keyword evidence="6 9" id="KW-0460">Magnesium</keyword>
<keyword evidence="2 9" id="KW-0808">Transferase</keyword>
<feature type="binding site" evidence="9">
    <location>
        <begin position="97"/>
        <end position="99"/>
    </location>
    <ligand>
        <name>ATP</name>
        <dbReference type="ChEBI" id="CHEBI:30616"/>
    </ligand>
</feature>
<comment type="similarity">
    <text evidence="9">Belongs to the bacterial CoaD family.</text>
</comment>
<comment type="caution">
    <text evidence="11">The sequence shown here is derived from an EMBL/GenBank/DDBJ whole genome shotgun (WGS) entry which is preliminary data.</text>
</comment>
<dbReference type="InterPro" id="IPR004821">
    <property type="entry name" value="Cyt_trans-like"/>
</dbReference>
<feature type="site" description="Transition state stabilizer" evidence="9">
    <location>
        <position position="24"/>
    </location>
</feature>
<evidence type="ECO:0000256" key="7">
    <source>
        <dbReference type="ARBA" id="ARBA00022993"/>
    </source>
</evidence>
<gene>
    <name evidence="9 11" type="primary">coaD</name>
    <name evidence="11" type="ORF">GRI40_02125</name>
</gene>
<dbReference type="PANTHER" id="PTHR21342:SF1">
    <property type="entry name" value="PHOSPHOPANTETHEINE ADENYLYLTRANSFERASE"/>
    <property type="match status" value="1"/>
</dbReference>
<evidence type="ECO:0000313" key="11">
    <source>
        <dbReference type="EMBL" id="MXO74017.1"/>
    </source>
</evidence>
<dbReference type="Proteomes" id="UP000439522">
    <property type="component" value="Unassembled WGS sequence"/>
</dbReference>
<comment type="function">
    <text evidence="9">Reversibly transfers an adenylyl group from ATP to 4'-phosphopantetheine, yielding dephospho-CoA (dPCoA) and pyrophosphate.</text>
</comment>
<dbReference type="GO" id="GO:0005737">
    <property type="term" value="C:cytoplasm"/>
    <property type="evidence" value="ECO:0007669"/>
    <property type="project" value="UniProtKB-SubCell"/>
</dbReference>
<dbReference type="PANTHER" id="PTHR21342">
    <property type="entry name" value="PHOSPHOPANTETHEINE ADENYLYLTRANSFERASE"/>
    <property type="match status" value="1"/>
</dbReference>
<comment type="subcellular location">
    <subcellularLocation>
        <location evidence="9">Cytoplasm</location>
    </subcellularLocation>
</comment>
<dbReference type="GO" id="GO:0005524">
    <property type="term" value="F:ATP binding"/>
    <property type="evidence" value="ECO:0007669"/>
    <property type="project" value="UniProtKB-KW"/>
</dbReference>
<evidence type="ECO:0000256" key="4">
    <source>
        <dbReference type="ARBA" id="ARBA00022741"/>
    </source>
</evidence>